<organism evidence="1 2">
    <name type="scientific">Rhizophagus irregularis</name>
    <dbReference type="NCBI Taxonomy" id="588596"/>
    <lineage>
        <taxon>Eukaryota</taxon>
        <taxon>Fungi</taxon>
        <taxon>Fungi incertae sedis</taxon>
        <taxon>Mucoromycota</taxon>
        <taxon>Glomeromycotina</taxon>
        <taxon>Glomeromycetes</taxon>
        <taxon>Glomerales</taxon>
        <taxon>Glomeraceae</taxon>
        <taxon>Rhizophagus</taxon>
    </lineage>
</organism>
<dbReference type="AlphaFoldDB" id="A0A2I1HS61"/>
<evidence type="ECO:0000313" key="2">
    <source>
        <dbReference type="Proteomes" id="UP000234323"/>
    </source>
</evidence>
<dbReference type="EMBL" id="LLXI01005784">
    <property type="protein sequence ID" value="PKY61729.1"/>
    <property type="molecule type" value="Genomic_DNA"/>
</dbReference>
<sequence length="83" mass="9619">MAVVRLNDDDLTKIVYLRVKTFIPVDPNIPCQIKDFTNDQVVFLKGKFVVPVGLTTKTVRNVDNNFYVEENLGDQELREFWVS</sequence>
<dbReference type="VEuPathDB" id="FungiDB:RhiirA1_463915"/>
<proteinExistence type="predicted"/>
<dbReference type="VEuPathDB" id="FungiDB:FUN_009909"/>
<accession>A0A2I1HS61</accession>
<protein>
    <submittedName>
        <fullName evidence="1">Uncharacterized protein</fullName>
    </submittedName>
</protein>
<keyword evidence="2" id="KW-1185">Reference proteome</keyword>
<comment type="caution">
    <text evidence="1">The sequence shown here is derived from an EMBL/GenBank/DDBJ whole genome shotgun (WGS) entry which is preliminary data.</text>
</comment>
<evidence type="ECO:0000313" key="1">
    <source>
        <dbReference type="EMBL" id="PKY61729.1"/>
    </source>
</evidence>
<dbReference type="Proteomes" id="UP000234323">
    <property type="component" value="Unassembled WGS sequence"/>
</dbReference>
<reference evidence="1 2" key="1">
    <citation type="submission" date="2015-10" db="EMBL/GenBank/DDBJ databases">
        <title>Genome analyses suggest a sexual origin of heterokaryosis in a supposedly ancient asexual fungus.</title>
        <authorList>
            <person name="Ropars J."/>
            <person name="Sedzielewska K."/>
            <person name="Noel J."/>
            <person name="Charron P."/>
            <person name="Farinelli L."/>
            <person name="Marton T."/>
            <person name="Kruger M."/>
            <person name="Pelin A."/>
            <person name="Brachmann A."/>
            <person name="Corradi N."/>
        </authorList>
    </citation>
    <scope>NUCLEOTIDE SEQUENCE [LARGE SCALE GENOMIC DNA]</scope>
    <source>
        <strain evidence="1 2">A4</strain>
    </source>
</reference>
<gene>
    <name evidence="1" type="ORF">RhiirA4_487109</name>
</gene>
<name>A0A2I1HS61_9GLOM</name>